<dbReference type="EMBL" id="CP019894">
    <property type="protein sequence ID" value="ARB03560.1"/>
    <property type="molecule type" value="Genomic_DNA"/>
</dbReference>
<evidence type="ECO:0000313" key="3">
    <source>
        <dbReference type="Proteomes" id="UP000191249"/>
    </source>
</evidence>
<gene>
    <name evidence="1" type="ORF">B2G52_00315</name>
    <name evidence="2" type="ORF">NCTC10616_01409</name>
</gene>
<name>A0A1V0DR94_NEILA</name>
<keyword evidence="4" id="KW-1185">Reference proteome</keyword>
<evidence type="ECO:0000313" key="4">
    <source>
        <dbReference type="Proteomes" id="UP000254193"/>
    </source>
</evidence>
<dbReference type="Proteomes" id="UP000191249">
    <property type="component" value="Chromosome"/>
</dbReference>
<dbReference type="RefSeq" id="WP_002259487.1">
    <property type="nucleotide sequence ID" value="NZ_CP019894.1"/>
</dbReference>
<dbReference type="EMBL" id="UGRO01000002">
    <property type="protein sequence ID" value="SUA17724.1"/>
    <property type="molecule type" value="Genomic_DNA"/>
</dbReference>
<accession>A0A1V0DR94</accession>
<reference evidence="1 3" key="1">
    <citation type="submission" date="2017-03" db="EMBL/GenBank/DDBJ databases">
        <title>N. lactamica Y92-1009 whole genome sequence.</title>
        <authorList>
            <person name="Pandey A.K."/>
            <person name="Read R.C."/>
        </authorList>
    </citation>
    <scope>NUCLEOTIDE SEQUENCE [LARGE SCALE GENOMIC DNA]</scope>
    <source>
        <strain evidence="1 3">Y92-1009</strain>
    </source>
</reference>
<dbReference type="Proteomes" id="UP000254193">
    <property type="component" value="Unassembled WGS sequence"/>
</dbReference>
<reference evidence="2 4" key="2">
    <citation type="submission" date="2018-06" db="EMBL/GenBank/DDBJ databases">
        <authorList>
            <consortium name="Pathogen Informatics"/>
            <person name="Doyle S."/>
        </authorList>
    </citation>
    <scope>NUCLEOTIDE SEQUENCE [LARGE SCALE GENOMIC DNA]</scope>
    <source>
        <strain evidence="2 4">NCTC10616</strain>
    </source>
</reference>
<evidence type="ECO:0000313" key="2">
    <source>
        <dbReference type="EMBL" id="SUA17724.1"/>
    </source>
</evidence>
<organism evidence="2 4">
    <name type="scientific">Neisseria lactamica</name>
    <dbReference type="NCBI Taxonomy" id="486"/>
    <lineage>
        <taxon>Bacteria</taxon>
        <taxon>Pseudomonadati</taxon>
        <taxon>Pseudomonadota</taxon>
        <taxon>Betaproteobacteria</taxon>
        <taxon>Neisseriales</taxon>
        <taxon>Neisseriaceae</taxon>
        <taxon>Neisseria</taxon>
    </lineage>
</organism>
<evidence type="ECO:0000313" key="1">
    <source>
        <dbReference type="EMBL" id="ARB03560.1"/>
    </source>
</evidence>
<dbReference type="STRING" id="486.B2G52_00315"/>
<protein>
    <submittedName>
        <fullName evidence="2">Uncharacterized protein</fullName>
    </submittedName>
</protein>
<proteinExistence type="predicted"/>
<dbReference type="AlphaFoldDB" id="A0A1V0DR94"/>
<sequence length="76" mass="8817">MEKITQQYAYSELLRLFNQNASDEKIANLAFDFLYAWSKDNSPESRNIIYDLALIGEPGMELTRNDIKELIDSLVE</sequence>
<dbReference type="GeneID" id="83615842"/>